<gene>
    <name evidence="2" type="ORF">M437DRAFT_57742</name>
</gene>
<dbReference type="EMBL" id="KL584850">
    <property type="protein sequence ID" value="KEQ59111.1"/>
    <property type="molecule type" value="Genomic_DNA"/>
</dbReference>
<feature type="compositionally biased region" description="Basic and acidic residues" evidence="1">
    <location>
        <begin position="124"/>
        <end position="135"/>
    </location>
</feature>
<dbReference type="Proteomes" id="UP000030672">
    <property type="component" value="Unassembled WGS sequence"/>
</dbReference>
<organism evidence="2 3">
    <name type="scientific">Aureobasidium melanogenum (strain CBS 110374)</name>
    <name type="common">Aureobasidium pullulans var. melanogenum</name>
    <dbReference type="NCBI Taxonomy" id="1043003"/>
    <lineage>
        <taxon>Eukaryota</taxon>
        <taxon>Fungi</taxon>
        <taxon>Dikarya</taxon>
        <taxon>Ascomycota</taxon>
        <taxon>Pezizomycotina</taxon>
        <taxon>Dothideomycetes</taxon>
        <taxon>Dothideomycetidae</taxon>
        <taxon>Dothideales</taxon>
        <taxon>Saccotheciaceae</taxon>
        <taxon>Aureobasidium</taxon>
    </lineage>
</organism>
<accession>A0A074W9C9</accession>
<evidence type="ECO:0000256" key="1">
    <source>
        <dbReference type="SAM" id="MobiDB-lite"/>
    </source>
</evidence>
<name>A0A074W9C9_AURM1</name>
<dbReference type="AlphaFoldDB" id="A0A074W9C9"/>
<reference evidence="2 3" key="1">
    <citation type="journal article" date="2014" name="BMC Genomics">
        <title>Genome sequencing of four Aureobasidium pullulans varieties: biotechnological potential, stress tolerance, and description of new species.</title>
        <authorList>
            <person name="Gostin Ar C."/>
            <person name="Ohm R.A."/>
            <person name="Kogej T."/>
            <person name="Sonjak S."/>
            <person name="Turk M."/>
            <person name="Zajc J."/>
            <person name="Zalar P."/>
            <person name="Grube M."/>
            <person name="Sun H."/>
            <person name="Han J."/>
            <person name="Sharma A."/>
            <person name="Chiniquy J."/>
            <person name="Ngan C.Y."/>
            <person name="Lipzen A."/>
            <person name="Barry K."/>
            <person name="Grigoriev I.V."/>
            <person name="Gunde-Cimerman N."/>
        </authorList>
    </citation>
    <scope>NUCLEOTIDE SEQUENCE [LARGE SCALE GENOMIC DNA]</scope>
    <source>
        <strain evidence="2 3">CBS 110374</strain>
    </source>
</reference>
<evidence type="ECO:0000313" key="3">
    <source>
        <dbReference type="Proteomes" id="UP000030672"/>
    </source>
</evidence>
<dbReference type="RefSeq" id="XP_040876134.1">
    <property type="nucleotide sequence ID" value="XM_041023272.1"/>
</dbReference>
<protein>
    <submittedName>
        <fullName evidence="2">Uncharacterized protein</fullName>
    </submittedName>
</protein>
<feature type="region of interest" description="Disordered" evidence="1">
    <location>
        <begin position="114"/>
        <end position="135"/>
    </location>
</feature>
<keyword evidence="3" id="KW-1185">Reference proteome</keyword>
<sequence length="135" mass="15010">MLHIMPVDGVKDPVEAKNRIKHDRHVVPPGVFEAQCVSQEWMFCVRVHQTPVHDNIPDAAVDAIDGCPEDEQDSQSFDLVDTPQTQAHVVENRAHVLAKVGHVGEQTPCIGISAKTLESTPDTWKSRKESKQSRV</sequence>
<evidence type="ECO:0000313" key="2">
    <source>
        <dbReference type="EMBL" id="KEQ59111.1"/>
    </source>
</evidence>
<proteinExistence type="predicted"/>
<dbReference type="GeneID" id="63916645"/>
<dbReference type="HOGENOM" id="CLU_1885366_0_0_1"/>